<evidence type="ECO:0000256" key="1">
    <source>
        <dbReference type="SAM" id="MobiDB-lite"/>
    </source>
</evidence>
<feature type="region of interest" description="Disordered" evidence="1">
    <location>
        <begin position="157"/>
        <end position="177"/>
    </location>
</feature>
<dbReference type="PRINTS" id="PR00598">
    <property type="entry name" value="HTHMARR"/>
</dbReference>
<gene>
    <name evidence="3" type="ORF">Pth03_61170</name>
</gene>
<reference evidence="3" key="1">
    <citation type="submission" date="2021-01" db="EMBL/GenBank/DDBJ databases">
        <title>Whole genome shotgun sequence of Planotetraspora thailandica NBRC 104271.</title>
        <authorList>
            <person name="Komaki H."/>
            <person name="Tamura T."/>
        </authorList>
    </citation>
    <scope>NUCLEOTIDE SEQUENCE</scope>
    <source>
        <strain evidence="3">NBRC 104271</strain>
    </source>
</reference>
<dbReference type="InterPro" id="IPR039422">
    <property type="entry name" value="MarR/SlyA-like"/>
</dbReference>
<feature type="domain" description="HTH marR-type" evidence="2">
    <location>
        <begin position="23"/>
        <end position="155"/>
    </location>
</feature>
<dbReference type="SMART" id="SM00347">
    <property type="entry name" value="HTH_MARR"/>
    <property type="match status" value="1"/>
</dbReference>
<dbReference type="EMBL" id="BOOR01000055">
    <property type="protein sequence ID" value="GII57728.1"/>
    <property type="molecule type" value="Genomic_DNA"/>
</dbReference>
<name>A0A8J3V6S0_9ACTN</name>
<dbReference type="PANTHER" id="PTHR33164:SF43">
    <property type="entry name" value="HTH-TYPE TRANSCRIPTIONAL REPRESSOR YETL"/>
    <property type="match status" value="1"/>
</dbReference>
<dbReference type="InterPro" id="IPR000835">
    <property type="entry name" value="HTH_MarR-typ"/>
</dbReference>
<dbReference type="SUPFAM" id="SSF46785">
    <property type="entry name" value="Winged helix' DNA-binding domain"/>
    <property type="match status" value="1"/>
</dbReference>
<dbReference type="GO" id="GO:0003700">
    <property type="term" value="F:DNA-binding transcription factor activity"/>
    <property type="evidence" value="ECO:0007669"/>
    <property type="project" value="InterPro"/>
</dbReference>
<evidence type="ECO:0000313" key="3">
    <source>
        <dbReference type="EMBL" id="GII57728.1"/>
    </source>
</evidence>
<accession>A0A8J3V6S0</accession>
<dbReference type="InterPro" id="IPR036388">
    <property type="entry name" value="WH-like_DNA-bd_sf"/>
</dbReference>
<evidence type="ECO:0000259" key="2">
    <source>
        <dbReference type="PROSITE" id="PS50995"/>
    </source>
</evidence>
<sequence>MKLNSGEMAGETAEDTRAPAGFDQNLGWALGTLLRAYLKGIENVVAELPGGPRSYQVLSLADSGKCHNQAQMAEHLGIDRTAMTYLLDDLEALRLVSRQPDPVDRRSRRVTLTPKGRKLLNQLSEGVRQVEHHVLGALNAEQSEQVLRGLCQAANGLSHSKSPENPCQVVESLDLKD</sequence>
<dbReference type="GO" id="GO:0006950">
    <property type="term" value="P:response to stress"/>
    <property type="evidence" value="ECO:0007669"/>
    <property type="project" value="TreeGrafter"/>
</dbReference>
<dbReference type="InterPro" id="IPR036390">
    <property type="entry name" value="WH_DNA-bd_sf"/>
</dbReference>
<dbReference type="AlphaFoldDB" id="A0A8J3V6S0"/>
<dbReference type="PANTHER" id="PTHR33164">
    <property type="entry name" value="TRANSCRIPTIONAL REGULATOR, MARR FAMILY"/>
    <property type="match status" value="1"/>
</dbReference>
<proteinExistence type="predicted"/>
<dbReference type="PROSITE" id="PS50995">
    <property type="entry name" value="HTH_MARR_2"/>
    <property type="match status" value="1"/>
</dbReference>
<organism evidence="3 4">
    <name type="scientific">Planotetraspora thailandica</name>
    <dbReference type="NCBI Taxonomy" id="487172"/>
    <lineage>
        <taxon>Bacteria</taxon>
        <taxon>Bacillati</taxon>
        <taxon>Actinomycetota</taxon>
        <taxon>Actinomycetes</taxon>
        <taxon>Streptosporangiales</taxon>
        <taxon>Streptosporangiaceae</taxon>
        <taxon>Planotetraspora</taxon>
    </lineage>
</organism>
<protein>
    <recommendedName>
        <fullName evidence="2">HTH marR-type domain-containing protein</fullName>
    </recommendedName>
</protein>
<comment type="caution">
    <text evidence="3">The sequence shown here is derived from an EMBL/GenBank/DDBJ whole genome shotgun (WGS) entry which is preliminary data.</text>
</comment>
<keyword evidence="4" id="KW-1185">Reference proteome</keyword>
<evidence type="ECO:0000313" key="4">
    <source>
        <dbReference type="Proteomes" id="UP000605992"/>
    </source>
</evidence>
<dbReference type="Proteomes" id="UP000605992">
    <property type="component" value="Unassembled WGS sequence"/>
</dbReference>
<dbReference type="Gene3D" id="1.10.10.10">
    <property type="entry name" value="Winged helix-like DNA-binding domain superfamily/Winged helix DNA-binding domain"/>
    <property type="match status" value="1"/>
</dbReference>
<dbReference type="Pfam" id="PF12802">
    <property type="entry name" value="MarR_2"/>
    <property type="match status" value="1"/>
</dbReference>